<organism evidence="1 2">
    <name type="scientific">Belliella marina</name>
    <dbReference type="NCBI Taxonomy" id="1644146"/>
    <lineage>
        <taxon>Bacteria</taxon>
        <taxon>Pseudomonadati</taxon>
        <taxon>Bacteroidota</taxon>
        <taxon>Cytophagia</taxon>
        <taxon>Cytophagales</taxon>
        <taxon>Cyclobacteriaceae</taxon>
        <taxon>Belliella</taxon>
    </lineage>
</organism>
<evidence type="ECO:0000313" key="2">
    <source>
        <dbReference type="Proteomes" id="UP001597361"/>
    </source>
</evidence>
<dbReference type="GO" id="GO:0016853">
    <property type="term" value="F:isomerase activity"/>
    <property type="evidence" value="ECO:0007669"/>
    <property type="project" value="UniProtKB-KW"/>
</dbReference>
<gene>
    <name evidence="1" type="ORF">ACFSKL_05160</name>
</gene>
<keyword evidence="2" id="KW-1185">Reference proteome</keyword>
<dbReference type="RefSeq" id="WP_376884082.1">
    <property type="nucleotide sequence ID" value="NZ_JBHUHR010000015.1"/>
</dbReference>
<comment type="caution">
    <text evidence="1">The sequence shown here is derived from an EMBL/GenBank/DDBJ whole genome shotgun (WGS) entry which is preliminary data.</text>
</comment>
<evidence type="ECO:0000313" key="1">
    <source>
        <dbReference type="EMBL" id="MFD2034168.1"/>
    </source>
</evidence>
<name>A0ABW4VLL8_9BACT</name>
<accession>A0ABW4VLL8</accession>
<dbReference type="PROSITE" id="PS51257">
    <property type="entry name" value="PROKAR_LIPOPROTEIN"/>
    <property type="match status" value="1"/>
</dbReference>
<dbReference type="Proteomes" id="UP001597361">
    <property type="component" value="Unassembled WGS sequence"/>
</dbReference>
<reference evidence="2" key="1">
    <citation type="journal article" date="2019" name="Int. J. Syst. Evol. Microbiol.">
        <title>The Global Catalogue of Microorganisms (GCM) 10K type strain sequencing project: providing services to taxonomists for standard genome sequencing and annotation.</title>
        <authorList>
            <consortium name="The Broad Institute Genomics Platform"/>
            <consortium name="The Broad Institute Genome Sequencing Center for Infectious Disease"/>
            <person name="Wu L."/>
            <person name="Ma J."/>
        </authorList>
    </citation>
    <scope>NUCLEOTIDE SEQUENCE [LARGE SCALE GENOMIC DNA]</scope>
    <source>
        <strain evidence="2">CGMCC 1.15180</strain>
    </source>
</reference>
<dbReference type="EMBL" id="JBHUHR010000015">
    <property type="protein sequence ID" value="MFD2034168.1"/>
    <property type="molecule type" value="Genomic_DNA"/>
</dbReference>
<protein>
    <submittedName>
        <fullName evidence="1">Peptidyl-prolyl cis-trans isomerase</fullName>
    </submittedName>
</protein>
<keyword evidence="1" id="KW-0413">Isomerase</keyword>
<proteinExistence type="predicted"/>
<sequence>MLRKINLILPILAIFLLSSCDLFKIKSEEESEEDDPVVASVGNQNLRKSDVAVVITGNTNKEDSVNITNRYIQSWIRKQLMIKEAGKTITFDEAELNRKLLDYRYALMVYEFEKAHVKNNSDSTISEPEIIRYYEENKENFSLKEIIVRTNFFKLEKANSQNRSLERLLSSNKPESKENIQEIALKHAANYYLEDSTWVRLEDIIINTPLAQNNNKVELLRNNKLIKVDDEVYTYYFKILEYKLQDQIPPVDFVKDEISKILMNKKRVALVEQLQKDIYQRAQENNEFKIYD</sequence>